<gene>
    <name evidence="1" type="ORF">RUM4293_04228</name>
</gene>
<evidence type="ECO:0000313" key="2">
    <source>
        <dbReference type="Proteomes" id="UP000050786"/>
    </source>
</evidence>
<dbReference type="AlphaFoldDB" id="A0A0N7LPI5"/>
<protein>
    <submittedName>
        <fullName evidence="1">Uncharacterized protein</fullName>
    </submittedName>
</protein>
<proteinExistence type="predicted"/>
<accession>A0A0N7LPI5</accession>
<dbReference type="RefSeq" id="WP_058275210.1">
    <property type="nucleotide sequence ID" value="NZ_CYPS01000064.1"/>
</dbReference>
<keyword evidence="2" id="KW-1185">Reference proteome</keyword>
<organism evidence="1 2">
    <name type="scientific">Ruegeria atlantica</name>
    <dbReference type="NCBI Taxonomy" id="81569"/>
    <lineage>
        <taxon>Bacteria</taxon>
        <taxon>Pseudomonadati</taxon>
        <taxon>Pseudomonadota</taxon>
        <taxon>Alphaproteobacteria</taxon>
        <taxon>Rhodobacterales</taxon>
        <taxon>Roseobacteraceae</taxon>
        <taxon>Ruegeria</taxon>
    </lineage>
</organism>
<dbReference type="EMBL" id="CYPS01000064">
    <property type="protein sequence ID" value="CUH45316.1"/>
    <property type="molecule type" value="Genomic_DNA"/>
</dbReference>
<sequence>MDFFPALLVDWDINDRWNLNTGSGIGATRGPGLTLSYAMTDTINLSLAARSERIRFRLDDQDLAPDGVGEDKSIPVVLALDYSPNPGVSLNVFAGAEFDGRLTLDDENGNEIGRQSYDTAPLVDFAFRFRF</sequence>
<evidence type="ECO:0000313" key="1">
    <source>
        <dbReference type="EMBL" id="CUH45316.1"/>
    </source>
</evidence>
<name>A0A0N7LPI5_9RHOB</name>
<reference evidence="2" key="1">
    <citation type="submission" date="2015-09" db="EMBL/GenBank/DDBJ databases">
        <authorList>
            <person name="Rodrigo-Torres L."/>
            <person name="Arahal D.R."/>
        </authorList>
    </citation>
    <scope>NUCLEOTIDE SEQUENCE [LARGE SCALE GENOMIC DNA]</scope>
    <source>
        <strain evidence="2">CECT 4293</strain>
    </source>
</reference>
<dbReference type="Proteomes" id="UP000050786">
    <property type="component" value="Unassembled WGS sequence"/>
</dbReference>